<name>T1KJ87_TETUR</name>
<dbReference type="EnsemblMetazoa" id="tetur12g04190.1">
    <property type="protein sequence ID" value="tetur12g04190.1"/>
    <property type="gene ID" value="tetur12g04190"/>
</dbReference>
<sequence>MRYFFDPQSERPFTNMDKCS</sequence>
<evidence type="ECO:0000313" key="3">
    <source>
        <dbReference type="Proteomes" id="UP000015104"/>
    </source>
</evidence>
<accession>T1KJ87</accession>
<dbReference type="AlphaFoldDB" id="T1KJ87"/>
<protein>
    <submittedName>
        <fullName evidence="2">Uncharacterized protein</fullName>
    </submittedName>
</protein>
<proteinExistence type="predicted"/>
<keyword evidence="3" id="KW-1185">Reference proteome</keyword>
<dbReference type="EMBL" id="CAEY01000120">
    <property type="status" value="NOT_ANNOTATED_CDS"/>
    <property type="molecule type" value="Genomic_DNA"/>
</dbReference>
<feature type="region of interest" description="Disordered" evidence="1">
    <location>
        <begin position="1"/>
        <end position="20"/>
    </location>
</feature>
<reference evidence="2" key="2">
    <citation type="submission" date="2015-06" db="UniProtKB">
        <authorList>
            <consortium name="EnsemblMetazoa"/>
        </authorList>
    </citation>
    <scope>IDENTIFICATION</scope>
</reference>
<dbReference type="Proteomes" id="UP000015104">
    <property type="component" value="Unassembled WGS sequence"/>
</dbReference>
<evidence type="ECO:0000256" key="1">
    <source>
        <dbReference type="SAM" id="MobiDB-lite"/>
    </source>
</evidence>
<organism evidence="2 3">
    <name type="scientific">Tetranychus urticae</name>
    <name type="common">Two-spotted spider mite</name>
    <dbReference type="NCBI Taxonomy" id="32264"/>
    <lineage>
        <taxon>Eukaryota</taxon>
        <taxon>Metazoa</taxon>
        <taxon>Ecdysozoa</taxon>
        <taxon>Arthropoda</taxon>
        <taxon>Chelicerata</taxon>
        <taxon>Arachnida</taxon>
        <taxon>Acari</taxon>
        <taxon>Acariformes</taxon>
        <taxon>Trombidiformes</taxon>
        <taxon>Prostigmata</taxon>
        <taxon>Eleutherengona</taxon>
        <taxon>Raphignathae</taxon>
        <taxon>Tetranychoidea</taxon>
        <taxon>Tetranychidae</taxon>
        <taxon>Tetranychus</taxon>
    </lineage>
</organism>
<reference evidence="3" key="1">
    <citation type="submission" date="2011-08" db="EMBL/GenBank/DDBJ databases">
        <authorList>
            <person name="Rombauts S."/>
        </authorList>
    </citation>
    <scope>NUCLEOTIDE SEQUENCE</scope>
    <source>
        <strain evidence="3">London</strain>
    </source>
</reference>
<dbReference type="HOGENOM" id="CLU_3428667_0_0_1"/>
<evidence type="ECO:0000313" key="2">
    <source>
        <dbReference type="EnsemblMetazoa" id="tetur12g04190.1"/>
    </source>
</evidence>